<dbReference type="Gene3D" id="2.40.50.180">
    <property type="entry name" value="CheA-289, Domain 4"/>
    <property type="match status" value="3"/>
</dbReference>
<organism evidence="2 3">
    <name type="scientific">Rhizobium lusitanum</name>
    <dbReference type="NCBI Taxonomy" id="293958"/>
    <lineage>
        <taxon>Bacteria</taxon>
        <taxon>Pseudomonadati</taxon>
        <taxon>Pseudomonadota</taxon>
        <taxon>Alphaproteobacteria</taxon>
        <taxon>Hyphomicrobiales</taxon>
        <taxon>Rhizobiaceae</taxon>
        <taxon>Rhizobium/Agrobacterium group</taxon>
        <taxon>Rhizobium</taxon>
    </lineage>
</organism>
<dbReference type="AlphaFoldDB" id="A0A6L9UCN8"/>
<feature type="domain" description="CheW-like" evidence="1">
    <location>
        <begin position="314"/>
        <end position="456"/>
    </location>
</feature>
<gene>
    <name evidence="2" type="ORF">GR212_26435</name>
</gene>
<dbReference type="SUPFAM" id="SSF50341">
    <property type="entry name" value="CheW-like"/>
    <property type="match status" value="3"/>
</dbReference>
<accession>A0A6L9UCN8</accession>
<comment type="caution">
    <text evidence="2">The sequence shown here is derived from an EMBL/GenBank/DDBJ whole genome shotgun (WGS) entry which is preliminary data.</text>
</comment>
<dbReference type="GO" id="GO:0005829">
    <property type="term" value="C:cytosol"/>
    <property type="evidence" value="ECO:0007669"/>
    <property type="project" value="TreeGrafter"/>
</dbReference>
<dbReference type="PANTHER" id="PTHR22617">
    <property type="entry name" value="CHEMOTAXIS SENSOR HISTIDINE KINASE-RELATED"/>
    <property type="match status" value="1"/>
</dbReference>
<dbReference type="EMBL" id="WUEY01000016">
    <property type="protein sequence ID" value="NEI73109.1"/>
    <property type="molecule type" value="Genomic_DNA"/>
</dbReference>
<proteinExistence type="predicted"/>
<evidence type="ECO:0000259" key="1">
    <source>
        <dbReference type="PROSITE" id="PS50851"/>
    </source>
</evidence>
<name>A0A6L9UCN8_9HYPH</name>
<dbReference type="SMART" id="SM00260">
    <property type="entry name" value="CheW"/>
    <property type="match status" value="3"/>
</dbReference>
<dbReference type="GO" id="GO:0006935">
    <property type="term" value="P:chemotaxis"/>
    <property type="evidence" value="ECO:0007669"/>
    <property type="project" value="InterPro"/>
</dbReference>
<dbReference type="PROSITE" id="PS50851">
    <property type="entry name" value="CHEW"/>
    <property type="match status" value="3"/>
</dbReference>
<protein>
    <submittedName>
        <fullName evidence="2">Chemotaxis protein</fullName>
    </submittedName>
</protein>
<dbReference type="InterPro" id="IPR036061">
    <property type="entry name" value="CheW-like_dom_sf"/>
</dbReference>
<dbReference type="RefSeq" id="WP_163991147.1">
    <property type="nucleotide sequence ID" value="NZ_WUEY01000016.1"/>
</dbReference>
<dbReference type="PANTHER" id="PTHR22617:SF23">
    <property type="entry name" value="CHEMOTAXIS PROTEIN CHEW"/>
    <property type="match status" value="1"/>
</dbReference>
<dbReference type="Gene3D" id="2.30.30.40">
    <property type="entry name" value="SH3 Domains"/>
    <property type="match status" value="2"/>
</dbReference>
<dbReference type="Pfam" id="PF01584">
    <property type="entry name" value="CheW"/>
    <property type="match status" value="3"/>
</dbReference>
<evidence type="ECO:0000313" key="2">
    <source>
        <dbReference type="EMBL" id="NEI73109.1"/>
    </source>
</evidence>
<feature type="domain" description="CheW-like" evidence="1">
    <location>
        <begin position="10"/>
        <end position="155"/>
    </location>
</feature>
<evidence type="ECO:0000313" key="3">
    <source>
        <dbReference type="Proteomes" id="UP000483035"/>
    </source>
</evidence>
<reference evidence="2 3" key="1">
    <citation type="submission" date="2019-12" db="EMBL/GenBank/DDBJ databases">
        <title>Rhizobium genotypes associated with high levels of biological nitrogen fixation by grain legumes in a temperate-maritime cropping system.</title>
        <authorList>
            <person name="Maluk M."/>
            <person name="Francesc Ferrando Molina F."/>
            <person name="Lopez Del Egido L."/>
            <person name="Lafos M."/>
            <person name="Langarica-Fuentes A."/>
            <person name="Gebre Yohannes G."/>
            <person name="Young M.W."/>
            <person name="Martin P."/>
            <person name="Gantlett R."/>
            <person name="Kenicer G."/>
            <person name="Hawes C."/>
            <person name="Begg G.S."/>
            <person name="Quilliam R.S."/>
            <person name="Squire G.R."/>
            <person name="Poole P.S."/>
            <person name="Young P.W."/>
            <person name="Iannetta P.M."/>
            <person name="James E.K."/>
        </authorList>
    </citation>
    <scope>NUCLEOTIDE SEQUENCE [LARGE SCALE GENOMIC DNA]</scope>
    <source>
        <strain evidence="2 3">JHI1118</strain>
    </source>
</reference>
<feature type="domain" description="CheW-like" evidence="1">
    <location>
        <begin position="146"/>
        <end position="291"/>
    </location>
</feature>
<dbReference type="Proteomes" id="UP000483035">
    <property type="component" value="Unassembled WGS sequence"/>
</dbReference>
<sequence>MAISTSKVDADRRLVFQVGVRSYEIDARQVLEVVRIPPITRVPHGPQALAGIANLRGKPVPILSMDRVLNDVCDATSHAGKIIVYDHGGPVGLLVNEVLQLSADTQASPLKELNSLLDTAFKVARRAPVERTKSAAHDVAVVTVKQTALLSFRVAGQLYGLPLDHIREIVPLTRDISLITDAAAAVIGFIPLRDSVLPLLSLASLLGIDDKKAIGESSPIIVVEQDREMIGLVVDEMDVICRLRDDAIDRVPNLLQRGRGDAQIEAIGRIGEDVRLISILSSEKLFGHHAVTQAIDQNSEAKPMETTGEQENAFERFLIFQLGDESYGLPIRSVDEVAGVPKDVTRMPGAPDFVMGVINLRGRAVPLIDQRTRFDTPSSTRAAKARAIIVNLGGLQAGFVVDSVTEVKAISSAALSAAPEFSSKRTDIFDRIAQIDSDGRMILLIDPKELLTRAERDIVEAIRDEKTKAAGS</sequence>
<dbReference type="InterPro" id="IPR039315">
    <property type="entry name" value="CheW"/>
</dbReference>
<dbReference type="GO" id="GO:0007165">
    <property type="term" value="P:signal transduction"/>
    <property type="evidence" value="ECO:0007669"/>
    <property type="project" value="InterPro"/>
</dbReference>
<dbReference type="InterPro" id="IPR002545">
    <property type="entry name" value="CheW-lke_dom"/>
</dbReference>